<reference evidence="8" key="1">
    <citation type="submission" date="2016-08" db="EMBL/GenBank/DDBJ databases">
        <authorList>
            <person name="Seilhamer J.J."/>
        </authorList>
    </citation>
    <scope>NUCLEOTIDE SEQUENCE</scope>
    <source>
        <strain evidence="8">86-1</strain>
    </source>
</reference>
<evidence type="ECO:0000313" key="8">
    <source>
        <dbReference type="EMBL" id="SCM70491.1"/>
    </source>
</evidence>
<comment type="similarity">
    <text evidence="6">Belongs to the TVP38/TMEM64 family.</text>
</comment>
<dbReference type="RefSeq" id="WP_179979322.1">
    <property type="nucleotide sequence ID" value="NZ_LT608333.1"/>
</dbReference>
<comment type="subcellular location">
    <subcellularLocation>
        <location evidence="1 6">Cell membrane</location>
        <topology evidence="1 6">Multi-pass membrane protein</topology>
    </subcellularLocation>
</comment>
<dbReference type="PANTHER" id="PTHR12677">
    <property type="entry name" value="GOLGI APPARATUS MEMBRANE PROTEIN TVP38-RELATED"/>
    <property type="match status" value="1"/>
</dbReference>
<feature type="transmembrane region" description="Helical" evidence="6">
    <location>
        <begin position="41"/>
        <end position="63"/>
    </location>
</feature>
<feature type="transmembrane region" description="Helical" evidence="6">
    <location>
        <begin position="183"/>
        <end position="200"/>
    </location>
</feature>
<evidence type="ECO:0000256" key="6">
    <source>
        <dbReference type="RuleBase" id="RU366058"/>
    </source>
</evidence>
<dbReference type="Pfam" id="PF09335">
    <property type="entry name" value="VTT_dom"/>
    <property type="match status" value="1"/>
</dbReference>
<feature type="transmembrane region" description="Helical" evidence="6">
    <location>
        <begin position="120"/>
        <end position="141"/>
    </location>
</feature>
<feature type="transmembrane region" description="Helical" evidence="6">
    <location>
        <begin position="70"/>
        <end position="92"/>
    </location>
</feature>
<evidence type="ECO:0000256" key="1">
    <source>
        <dbReference type="ARBA" id="ARBA00004651"/>
    </source>
</evidence>
<evidence type="ECO:0000256" key="2">
    <source>
        <dbReference type="ARBA" id="ARBA00022475"/>
    </source>
</evidence>
<keyword evidence="3 6" id="KW-0812">Transmembrane</keyword>
<keyword evidence="4 6" id="KW-1133">Transmembrane helix</keyword>
<dbReference type="InterPro" id="IPR032816">
    <property type="entry name" value="VTT_dom"/>
</dbReference>
<dbReference type="GO" id="GO:0005886">
    <property type="term" value="C:plasma membrane"/>
    <property type="evidence" value="ECO:0007669"/>
    <property type="project" value="UniProtKB-SubCell"/>
</dbReference>
<evidence type="ECO:0000256" key="3">
    <source>
        <dbReference type="ARBA" id="ARBA00022692"/>
    </source>
</evidence>
<evidence type="ECO:0000256" key="4">
    <source>
        <dbReference type="ARBA" id="ARBA00022989"/>
    </source>
</evidence>
<accession>A0A212KYV3</accession>
<feature type="domain" description="VTT" evidence="7">
    <location>
        <begin position="58"/>
        <end position="173"/>
    </location>
</feature>
<evidence type="ECO:0000256" key="5">
    <source>
        <dbReference type="ARBA" id="ARBA00023136"/>
    </source>
</evidence>
<keyword evidence="2 6" id="KW-1003">Cell membrane</keyword>
<gene>
    <name evidence="8" type="ORF">KL86DES1_10439</name>
</gene>
<organism evidence="8">
    <name type="scientific">uncultured Desulfovibrio sp</name>
    <dbReference type="NCBI Taxonomy" id="167968"/>
    <lineage>
        <taxon>Bacteria</taxon>
        <taxon>Pseudomonadati</taxon>
        <taxon>Thermodesulfobacteriota</taxon>
        <taxon>Desulfovibrionia</taxon>
        <taxon>Desulfovibrionales</taxon>
        <taxon>Desulfovibrionaceae</taxon>
        <taxon>Desulfovibrio</taxon>
        <taxon>environmental samples</taxon>
    </lineage>
</organism>
<sequence>MKKILLLLLLLIATGYAFWHRDSIHPQQIQTMIQATGPWAPLSFLALFSLAPFAPFLSGVLAVGGGMAFGLWYGSLLVLLGASLSATVGYYLGRFLGHGLAEKKRFLSTWSTLQQTLSRHDFYCILLLRLLPLVPFDVISYGAGFSRIPYKKYIVATIFGMSPGIIIFTNIGSSALHPASWEFFFALAMLVLLCVGAFMLKKKVERRLGAGTFTDK</sequence>
<dbReference type="EMBL" id="FMJC01000001">
    <property type="protein sequence ID" value="SCM70491.1"/>
    <property type="molecule type" value="Genomic_DNA"/>
</dbReference>
<feature type="transmembrane region" description="Helical" evidence="6">
    <location>
        <begin position="153"/>
        <end position="171"/>
    </location>
</feature>
<dbReference type="AlphaFoldDB" id="A0A212KYV3"/>
<name>A0A212KYV3_9BACT</name>
<proteinExistence type="inferred from homology"/>
<dbReference type="PANTHER" id="PTHR12677:SF59">
    <property type="entry name" value="GOLGI APPARATUS MEMBRANE PROTEIN TVP38-RELATED"/>
    <property type="match status" value="1"/>
</dbReference>
<keyword evidence="5 6" id="KW-0472">Membrane</keyword>
<evidence type="ECO:0000259" key="7">
    <source>
        <dbReference type="Pfam" id="PF09335"/>
    </source>
</evidence>
<dbReference type="InterPro" id="IPR015414">
    <property type="entry name" value="TMEM64"/>
</dbReference>
<protein>
    <recommendedName>
        <fullName evidence="6">TVP38/TMEM64 family membrane protein</fullName>
    </recommendedName>
</protein>